<dbReference type="CDD" id="cd06261">
    <property type="entry name" value="TM_PBP2"/>
    <property type="match status" value="1"/>
</dbReference>
<comment type="subcellular location">
    <subcellularLocation>
        <location evidence="1 7">Cell membrane</location>
        <topology evidence="1 7">Multi-pass membrane protein</topology>
    </subcellularLocation>
</comment>
<evidence type="ECO:0000313" key="9">
    <source>
        <dbReference type="EMBL" id="GCE14783.1"/>
    </source>
</evidence>
<evidence type="ECO:0000256" key="6">
    <source>
        <dbReference type="ARBA" id="ARBA00023136"/>
    </source>
</evidence>
<dbReference type="GO" id="GO:0005886">
    <property type="term" value="C:plasma membrane"/>
    <property type="evidence" value="ECO:0007669"/>
    <property type="project" value="UniProtKB-SubCell"/>
</dbReference>
<dbReference type="InterPro" id="IPR000515">
    <property type="entry name" value="MetI-like"/>
</dbReference>
<evidence type="ECO:0000256" key="2">
    <source>
        <dbReference type="ARBA" id="ARBA00022448"/>
    </source>
</evidence>
<feature type="transmembrane region" description="Helical" evidence="7">
    <location>
        <begin position="124"/>
        <end position="143"/>
    </location>
</feature>
<feature type="domain" description="ABC transmembrane type-1" evidence="8">
    <location>
        <begin position="87"/>
        <end position="296"/>
    </location>
</feature>
<keyword evidence="5 7" id="KW-1133">Transmembrane helix</keyword>
<feature type="transmembrane region" description="Helical" evidence="7">
    <location>
        <begin position="173"/>
        <end position="193"/>
    </location>
</feature>
<evidence type="ECO:0000313" key="10">
    <source>
        <dbReference type="Proteomes" id="UP000287352"/>
    </source>
</evidence>
<comment type="similarity">
    <text evidence="7">Belongs to the binding-protein-dependent transport system permease family.</text>
</comment>
<evidence type="ECO:0000256" key="3">
    <source>
        <dbReference type="ARBA" id="ARBA00022475"/>
    </source>
</evidence>
<dbReference type="Gene3D" id="1.10.3720.10">
    <property type="entry name" value="MetI-like"/>
    <property type="match status" value="1"/>
</dbReference>
<keyword evidence="6 7" id="KW-0472">Membrane</keyword>
<protein>
    <submittedName>
        <fullName evidence="9">ABC transporter permease</fullName>
    </submittedName>
</protein>
<sequence>MSKNLVGETTAVGAISAPAPTLRRRNRFEIWLFLIPAILFQLSWGWLPLVMSFVLSFTSGDILQTPSFVGLDNYQHLWTDQEVFRSFQVTYLYSGLNILLTFALPIIAGIFIMEMPKRVTYAMMFLWFLPLSSITTIMLWRYFYDPSYGLFEYIATGILHLPHQAFLSDANQVLFWLVFPNILFFGPGLLYMATIQGIPSSYFEAAEVEGAGMFRKIWTITLPRLRPIVFLSLFLAIAGSLQIYDLPQFLTQGEPAGASRVVMMYVYKLIDSTRYGDATALSCIVFALTLAMIFLFRALVKEDPDA</sequence>
<accession>A0A402A6L0</accession>
<dbReference type="AlphaFoldDB" id="A0A402A6L0"/>
<dbReference type="InterPro" id="IPR051393">
    <property type="entry name" value="ABC_transporter_permease"/>
</dbReference>
<evidence type="ECO:0000256" key="4">
    <source>
        <dbReference type="ARBA" id="ARBA00022692"/>
    </source>
</evidence>
<dbReference type="PROSITE" id="PS50928">
    <property type="entry name" value="ABC_TM1"/>
    <property type="match status" value="1"/>
</dbReference>
<dbReference type="RefSeq" id="WP_161975689.1">
    <property type="nucleotide sequence ID" value="NZ_BIFR01000002.1"/>
</dbReference>
<dbReference type="Pfam" id="PF00528">
    <property type="entry name" value="BPD_transp_1"/>
    <property type="match status" value="1"/>
</dbReference>
<dbReference type="PANTHER" id="PTHR30193">
    <property type="entry name" value="ABC TRANSPORTER PERMEASE PROTEIN"/>
    <property type="match status" value="1"/>
</dbReference>
<feature type="transmembrane region" description="Helical" evidence="7">
    <location>
        <begin position="30"/>
        <end position="47"/>
    </location>
</feature>
<feature type="transmembrane region" description="Helical" evidence="7">
    <location>
        <begin position="278"/>
        <end position="300"/>
    </location>
</feature>
<reference evidence="10" key="1">
    <citation type="submission" date="2018-12" db="EMBL/GenBank/DDBJ databases">
        <title>Tengunoibacter tsumagoiensis gen. nov., sp. nov., Dictyobacter kobayashii sp. nov., D. alpinus sp. nov., and D. joshuensis sp. nov. and description of Dictyobacteraceae fam. nov. within the order Ktedonobacterales isolated from Tengu-no-mugimeshi.</title>
        <authorList>
            <person name="Wang C.M."/>
            <person name="Zheng Y."/>
            <person name="Sakai Y."/>
            <person name="Toyoda A."/>
            <person name="Minakuchi Y."/>
            <person name="Abe K."/>
            <person name="Yokota A."/>
            <person name="Yabe S."/>
        </authorList>
    </citation>
    <scope>NUCLEOTIDE SEQUENCE [LARGE SCALE GENOMIC DNA]</scope>
    <source>
        <strain evidence="10">Uno3</strain>
    </source>
</reference>
<proteinExistence type="inferred from homology"/>
<dbReference type="EMBL" id="BIFR01000002">
    <property type="protein sequence ID" value="GCE14783.1"/>
    <property type="molecule type" value="Genomic_DNA"/>
</dbReference>
<evidence type="ECO:0000259" key="8">
    <source>
        <dbReference type="PROSITE" id="PS50928"/>
    </source>
</evidence>
<keyword evidence="4 7" id="KW-0812">Transmembrane</keyword>
<gene>
    <name evidence="9" type="ORF">KTT_46420</name>
</gene>
<keyword evidence="3" id="KW-1003">Cell membrane</keyword>
<keyword evidence="10" id="KW-1185">Reference proteome</keyword>
<organism evidence="9 10">
    <name type="scientific">Tengunoibacter tsumagoiensis</name>
    <dbReference type="NCBI Taxonomy" id="2014871"/>
    <lineage>
        <taxon>Bacteria</taxon>
        <taxon>Bacillati</taxon>
        <taxon>Chloroflexota</taxon>
        <taxon>Ktedonobacteria</taxon>
        <taxon>Ktedonobacterales</taxon>
        <taxon>Dictyobacteraceae</taxon>
        <taxon>Tengunoibacter</taxon>
    </lineage>
</organism>
<name>A0A402A6L0_9CHLR</name>
<feature type="transmembrane region" description="Helical" evidence="7">
    <location>
        <begin position="91"/>
        <end position="112"/>
    </location>
</feature>
<dbReference type="GO" id="GO:0055085">
    <property type="term" value="P:transmembrane transport"/>
    <property type="evidence" value="ECO:0007669"/>
    <property type="project" value="InterPro"/>
</dbReference>
<dbReference type="InterPro" id="IPR035906">
    <property type="entry name" value="MetI-like_sf"/>
</dbReference>
<comment type="caution">
    <text evidence="9">The sequence shown here is derived from an EMBL/GenBank/DDBJ whole genome shotgun (WGS) entry which is preliminary data.</text>
</comment>
<evidence type="ECO:0000256" key="1">
    <source>
        <dbReference type="ARBA" id="ARBA00004651"/>
    </source>
</evidence>
<keyword evidence="2 7" id="KW-0813">Transport</keyword>
<evidence type="ECO:0000256" key="5">
    <source>
        <dbReference type="ARBA" id="ARBA00022989"/>
    </source>
</evidence>
<dbReference type="SUPFAM" id="SSF161098">
    <property type="entry name" value="MetI-like"/>
    <property type="match status" value="1"/>
</dbReference>
<evidence type="ECO:0000256" key="7">
    <source>
        <dbReference type="RuleBase" id="RU363032"/>
    </source>
</evidence>
<dbReference type="PANTHER" id="PTHR30193:SF41">
    <property type="entry name" value="DIACETYLCHITOBIOSE UPTAKE SYSTEM PERMEASE PROTEIN NGCF"/>
    <property type="match status" value="1"/>
</dbReference>
<dbReference type="Proteomes" id="UP000287352">
    <property type="component" value="Unassembled WGS sequence"/>
</dbReference>
<feature type="transmembrane region" description="Helical" evidence="7">
    <location>
        <begin position="225"/>
        <end position="244"/>
    </location>
</feature>